<dbReference type="EMBL" id="CP003380">
    <property type="protein sequence ID" value="AFJ01672.1"/>
    <property type="molecule type" value="Genomic_DNA"/>
</dbReference>
<protein>
    <recommendedName>
        <fullName evidence="2">Cadherin domain-containing protein</fullName>
    </recommendedName>
</protein>
<feature type="region of interest" description="Disordered" evidence="1">
    <location>
        <begin position="923"/>
        <end position="952"/>
    </location>
</feature>
<proteinExistence type="predicted"/>
<feature type="region of interest" description="Disordered" evidence="1">
    <location>
        <begin position="1"/>
        <end position="20"/>
    </location>
</feature>
<keyword evidence="4" id="KW-1185">Reference proteome</keyword>
<feature type="domain" description="Cadherin" evidence="2">
    <location>
        <begin position="188"/>
        <end position="332"/>
    </location>
</feature>
<dbReference type="OrthoDB" id="6091599at2"/>
<dbReference type="PANTHER" id="PTHR14139">
    <property type="entry name" value="CALSYNTENIN"/>
    <property type="match status" value="1"/>
</dbReference>
<dbReference type="HOGENOM" id="CLU_309460_0_0_6"/>
<dbReference type="GO" id="GO:0007156">
    <property type="term" value="P:homophilic cell adhesion via plasma membrane adhesion molecules"/>
    <property type="evidence" value="ECO:0007669"/>
    <property type="project" value="InterPro"/>
</dbReference>
<dbReference type="GO" id="GO:0016020">
    <property type="term" value="C:membrane"/>
    <property type="evidence" value="ECO:0007669"/>
    <property type="project" value="InterPro"/>
</dbReference>
<feature type="compositionally biased region" description="Polar residues" evidence="1">
    <location>
        <begin position="9"/>
        <end position="20"/>
    </location>
</feature>
<dbReference type="PANTHER" id="PTHR14139:SF2">
    <property type="entry name" value="CALSYNTENIN-1"/>
    <property type="match status" value="1"/>
</dbReference>
<dbReference type="eggNOG" id="COG3898">
    <property type="taxonomic scope" value="Bacteria"/>
</dbReference>
<evidence type="ECO:0000256" key="1">
    <source>
        <dbReference type="SAM" id="MobiDB-lite"/>
    </source>
</evidence>
<dbReference type="PROSITE" id="PS50268">
    <property type="entry name" value="CADHERIN_2"/>
    <property type="match status" value="2"/>
</dbReference>
<dbReference type="STRING" id="754477.Q7C_499"/>
<sequence precursor="true">MHLADSVQAEASGQDISGNLGTTETWSADSINIATAVNPVNDTPVVSGVATTHTYIENDPALVLEPALSLADVDDADLNQAVITIASGFSAGDTLALDAALATSLGLTVDSSVPGTLTISGNATKAEYQSLLRTVNYSSSSDNPGSADRTINWTVRDENSEAAANGQQTSTVVNTTVEVTPVNDAPVITLPANPTVLEDSTANAIGISIADADDSGSDLQVSLSLAGTPKGTINLSTIAGLTFSTGDGTNDTAMVFTGTKAAINTALASLTFTPTGDQNTVAFTQDLTVNVDDQGNTGTGGALTDSETLQITITPVNDAPLRTAASTSLPAVPEDTANPVGDTVSNIFGPRFDDSTDTVTNGSTANTLAGVAIVDNAATAAQGVWQYNSGGGWLAIPATASLANPFLLSSTDQVRFLAQPDWNGTPGDLTVRLIDSSSGAVATGAGADLSGGATGDTTAFSNAANAVTLGTAITAVNDAPVASGSGTLASINEDNTNPAGAALSSVITSSQYDDSTDTVAGGSSATALGGIAIIGNAANPATEGSWQYNSGSGWVTITNVGLSSGNALVLPATADIRFLPVAEYSGTPGALTVHLADSVQAEASGQDISGNLGTTETWSADSINIATAVNPVNDTPVVSGVATTHTYIENDPALVLEPALSLADVDDADLNQAVITIASGFSAGDTLALDAALATSLGLTVDSSVPGTLTISGNATKAEYQSLLRTVNYSSSSDNPGSADRTINWTVRDENSEAAANGQQTSTVVNTTVEVTPVNDAPVITLPANPTVLEDSTANAIGISIADADDSGSDLQVSLSLAGTPKGTINLSTIAGLTFSTGDGTNDTAMVFTGTKAAINTALASLTFTPTGDQNTVAFTQDLTVNVDDQGNTGTGGALTDSETLQITITPVNDAPLRTAASTSLPAVPEDTANPVGDTVSNIFGPRFDDSTDTVT</sequence>
<accession>I1YFH9</accession>
<evidence type="ECO:0000313" key="4">
    <source>
        <dbReference type="Proteomes" id="UP000009145"/>
    </source>
</evidence>
<reference evidence="3 4" key="1">
    <citation type="journal article" date="2012" name="J. Bacteriol.">
        <title>Complete genome sequences of Methylophaga sp. strain JAM1 and Methylophaga sp. strain JAM7.</title>
        <authorList>
            <person name="Villeneuve C."/>
            <person name="Martineau C."/>
            <person name="Mauffrey F."/>
            <person name="Villemur R."/>
        </authorList>
    </citation>
    <scope>NUCLEOTIDE SEQUENCE [LARGE SCALE GENOMIC DNA]</scope>
    <source>
        <strain evidence="3 4">JAM7</strain>
    </source>
</reference>
<dbReference type="InterPro" id="IPR002126">
    <property type="entry name" value="Cadherin-like_dom"/>
</dbReference>
<organism evidence="3 4">
    <name type="scientific">Methylophaga frappieri (strain ATCC BAA-2434 / DSM 25690 / JAM7)</name>
    <dbReference type="NCBI Taxonomy" id="754477"/>
    <lineage>
        <taxon>Bacteria</taxon>
        <taxon>Pseudomonadati</taxon>
        <taxon>Pseudomonadota</taxon>
        <taxon>Gammaproteobacteria</taxon>
        <taxon>Thiotrichales</taxon>
        <taxon>Piscirickettsiaceae</taxon>
        <taxon>Methylophaga</taxon>
    </lineage>
</organism>
<dbReference type="KEGG" id="mec:Q7C_499"/>
<dbReference type="PATRIC" id="fig|754477.3.peg.493"/>
<gene>
    <name evidence="3" type="ordered locus">Q7C_499</name>
</gene>
<evidence type="ECO:0000313" key="3">
    <source>
        <dbReference type="EMBL" id="AFJ01672.1"/>
    </source>
</evidence>
<dbReference type="eggNOG" id="COG0823">
    <property type="taxonomic scope" value="Bacteria"/>
</dbReference>
<name>I1YFH9_METFJ</name>
<evidence type="ECO:0000259" key="2">
    <source>
        <dbReference type="PROSITE" id="PS50268"/>
    </source>
</evidence>
<dbReference type="GO" id="GO:0005509">
    <property type="term" value="F:calcium ion binding"/>
    <property type="evidence" value="ECO:0007669"/>
    <property type="project" value="InterPro"/>
</dbReference>
<dbReference type="Proteomes" id="UP000009145">
    <property type="component" value="Chromosome"/>
</dbReference>
<dbReference type="AlphaFoldDB" id="I1YFH9"/>
<feature type="domain" description="Cadherin" evidence="2">
    <location>
        <begin position="780"/>
        <end position="924"/>
    </location>
</feature>